<dbReference type="CDD" id="cd05471">
    <property type="entry name" value="pepsin_like"/>
    <property type="match status" value="1"/>
</dbReference>
<dbReference type="AlphaFoldDB" id="A0AAW0A995"/>
<dbReference type="InterPro" id="IPR021109">
    <property type="entry name" value="Peptidase_aspartic_dom_sf"/>
</dbReference>
<protein>
    <submittedName>
        <fullName evidence="6">Acid protease</fullName>
    </submittedName>
</protein>
<comment type="similarity">
    <text evidence="1">Belongs to the peptidase A1 family.</text>
</comment>
<dbReference type="InterPro" id="IPR034164">
    <property type="entry name" value="Pepsin-like_dom"/>
</dbReference>
<keyword evidence="3" id="KW-0812">Transmembrane</keyword>
<feature type="signal peptide" evidence="4">
    <location>
        <begin position="1"/>
        <end position="22"/>
    </location>
</feature>
<sequence length="625" mass="66447">MLLAACTTLLAVLPSFLGVSVAEPLHLPLLRNSGRVPTSQDHFEAAERTKARYGFLHNEQLAYGRQRRATAEDIGFGNETPDQFYFVDISIGSPPQAFKVMIETLMSDVWVGAQDCAGCPSGVALYDPTKSSTASTNGGSIDVHYGNGTVSAPTFKDIIRIVVASKMTENLISRPISGMLGLALHTAWATPDPFWLQAIPGASESLMGFWLSRFSDKTNLANEEPGGAFTFGGVNSSLYSGEIEYRPPSQKFSGFYWSIDISALNIQGQKINVNESTKAAVFDMSVAGIGGPPADVRAVWDAVQGSSPTSDPSGFYQYPCSTQLSVTVSFGGRTWPLSSDDMRLARITDDLCLGAIYSLAADATHWAFGIAFLKNVYTVFRFLPDPPQAQVGFAELSSLAAKGYPGSGSPSSNLPSGSRGSGNSPTSGMEPSPSSKKKINAGAIAGGVIGGLALIALLVAFLLFRRRRSRNSSMGNGSFPQQPSRAPLSFVVDPVPEMSNSSRVAVQSPQRSERQFPMSEPSVSSSSPSSSSPPGPSLAFVGMKRQQAAAIPHYGDTYAQEDSLVQTRDGTRLSPGRPSGAQAPSPPALSRPDPVLQELQSLREAVRRLEVEHGSQGEAPPSYDK</sequence>
<name>A0AAW0A995_9AGAR</name>
<evidence type="ECO:0000313" key="6">
    <source>
        <dbReference type="EMBL" id="KAK7002214.1"/>
    </source>
</evidence>
<feature type="region of interest" description="Disordered" evidence="2">
    <location>
        <begin position="499"/>
        <end position="539"/>
    </location>
</feature>
<feature type="region of interest" description="Disordered" evidence="2">
    <location>
        <begin position="406"/>
        <end position="437"/>
    </location>
</feature>
<keyword evidence="3" id="KW-1133">Transmembrane helix</keyword>
<dbReference type="PROSITE" id="PS51767">
    <property type="entry name" value="PEPTIDASE_A1"/>
    <property type="match status" value="1"/>
</dbReference>
<dbReference type="InterPro" id="IPR033121">
    <property type="entry name" value="PEPTIDASE_A1"/>
</dbReference>
<keyword evidence="7" id="KW-1185">Reference proteome</keyword>
<evidence type="ECO:0000256" key="3">
    <source>
        <dbReference type="SAM" id="Phobius"/>
    </source>
</evidence>
<dbReference type="GO" id="GO:0006508">
    <property type="term" value="P:proteolysis"/>
    <property type="evidence" value="ECO:0007669"/>
    <property type="project" value="UniProtKB-KW"/>
</dbReference>
<dbReference type="InterPro" id="IPR001461">
    <property type="entry name" value="Aspartic_peptidase_A1"/>
</dbReference>
<dbReference type="EMBL" id="JAWWNJ010000079">
    <property type="protein sequence ID" value="KAK7002214.1"/>
    <property type="molecule type" value="Genomic_DNA"/>
</dbReference>
<feature type="compositionally biased region" description="Low complexity" evidence="2">
    <location>
        <begin position="406"/>
        <end position="428"/>
    </location>
</feature>
<feature type="compositionally biased region" description="Polar residues" evidence="2">
    <location>
        <begin position="499"/>
        <end position="510"/>
    </location>
</feature>
<keyword evidence="6" id="KW-0378">Hydrolase</keyword>
<feature type="chain" id="PRO_5043597705" evidence="4">
    <location>
        <begin position="23"/>
        <end position="625"/>
    </location>
</feature>
<evidence type="ECO:0000259" key="5">
    <source>
        <dbReference type="PROSITE" id="PS51767"/>
    </source>
</evidence>
<dbReference type="PANTHER" id="PTHR47966">
    <property type="entry name" value="BETA-SITE APP-CLEAVING ENZYME, ISOFORM A-RELATED"/>
    <property type="match status" value="1"/>
</dbReference>
<dbReference type="Proteomes" id="UP001362999">
    <property type="component" value="Unassembled WGS sequence"/>
</dbReference>
<keyword evidence="4" id="KW-0732">Signal</keyword>
<evidence type="ECO:0000256" key="4">
    <source>
        <dbReference type="SAM" id="SignalP"/>
    </source>
</evidence>
<comment type="caution">
    <text evidence="6">The sequence shown here is derived from an EMBL/GenBank/DDBJ whole genome shotgun (WGS) entry which is preliminary data.</text>
</comment>
<feature type="region of interest" description="Disordered" evidence="2">
    <location>
        <begin position="557"/>
        <end position="594"/>
    </location>
</feature>
<keyword evidence="6" id="KW-0645">Protease</keyword>
<feature type="transmembrane region" description="Helical" evidence="3">
    <location>
        <begin position="441"/>
        <end position="464"/>
    </location>
</feature>
<dbReference type="Gene3D" id="2.40.70.10">
    <property type="entry name" value="Acid Proteases"/>
    <property type="match status" value="2"/>
</dbReference>
<proteinExistence type="inferred from homology"/>
<dbReference type="PANTHER" id="PTHR47966:SF57">
    <property type="entry name" value="PEPTIDASE A1 DOMAIN-CONTAINING PROTEIN"/>
    <property type="match status" value="1"/>
</dbReference>
<reference evidence="6 7" key="1">
    <citation type="journal article" date="2024" name="J Genomics">
        <title>Draft genome sequencing and assembly of Favolaschia claudopus CIRM-BRFM 2984 isolated from oak limbs.</title>
        <authorList>
            <person name="Navarro D."/>
            <person name="Drula E."/>
            <person name="Chaduli D."/>
            <person name="Cazenave R."/>
            <person name="Ahrendt S."/>
            <person name="Wang J."/>
            <person name="Lipzen A."/>
            <person name="Daum C."/>
            <person name="Barry K."/>
            <person name="Grigoriev I.V."/>
            <person name="Favel A."/>
            <person name="Rosso M.N."/>
            <person name="Martin F."/>
        </authorList>
    </citation>
    <scope>NUCLEOTIDE SEQUENCE [LARGE SCALE GENOMIC DNA]</scope>
    <source>
        <strain evidence="6 7">CIRM-BRFM 2984</strain>
    </source>
</reference>
<evidence type="ECO:0000313" key="7">
    <source>
        <dbReference type="Proteomes" id="UP001362999"/>
    </source>
</evidence>
<feature type="compositionally biased region" description="Low complexity" evidence="2">
    <location>
        <begin position="517"/>
        <end position="530"/>
    </location>
</feature>
<gene>
    <name evidence="6" type="ORF">R3P38DRAFT_3605061</name>
</gene>
<organism evidence="6 7">
    <name type="scientific">Favolaschia claudopus</name>
    <dbReference type="NCBI Taxonomy" id="2862362"/>
    <lineage>
        <taxon>Eukaryota</taxon>
        <taxon>Fungi</taxon>
        <taxon>Dikarya</taxon>
        <taxon>Basidiomycota</taxon>
        <taxon>Agaricomycotina</taxon>
        <taxon>Agaricomycetes</taxon>
        <taxon>Agaricomycetidae</taxon>
        <taxon>Agaricales</taxon>
        <taxon>Marasmiineae</taxon>
        <taxon>Mycenaceae</taxon>
        <taxon>Favolaschia</taxon>
    </lineage>
</organism>
<dbReference type="Pfam" id="PF00026">
    <property type="entry name" value="Asp"/>
    <property type="match status" value="1"/>
</dbReference>
<evidence type="ECO:0000256" key="1">
    <source>
        <dbReference type="ARBA" id="ARBA00007447"/>
    </source>
</evidence>
<evidence type="ECO:0000256" key="2">
    <source>
        <dbReference type="SAM" id="MobiDB-lite"/>
    </source>
</evidence>
<feature type="domain" description="Peptidase A1" evidence="5">
    <location>
        <begin position="85"/>
        <end position="394"/>
    </location>
</feature>
<dbReference type="GO" id="GO:0004190">
    <property type="term" value="F:aspartic-type endopeptidase activity"/>
    <property type="evidence" value="ECO:0007669"/>
    <property type="project" value="InterPro"/>
</dbReference>
<dbReference type="PRINTS" id="PR00792">
    <property type="entry name" value="PEPSIN"/>
</dbReference>
<keyword evidence="3" id="KW-0472">Membrane</keyword>
<accession>A0AAW0A995</accession>
<dbReference type="SUPFAM" id="SSF50630">
    <property type="entry name" value="Acid proteases"/>
    <property type="match status" value="1"/>
</dbReference>